<proteinExistence type="predicted"/>
<dbReference type="AlphaFoldDB" id="A0A2K3KXZ0"/>
<accession>A0A2K3KXZ0</accession>
<sequence length="127" mass="14206">MFCQSGVVTNVKARCGASAHKNQVNWQSVQLDVKSALVNGKLVEEVYVEQPQCFKVKGAVNKVPKQQEELELMVDTFTWPLKIERFKDPKKMLKVTSLEHLNKGGVLKCNSNALSDAENKTSLNCQL</sequence>
<gene>
    <name evidence="1" type="ORF">L195_g027017</name>
</gene>
<dbReference type="Proteomes" id="UP000236291">
    <property type="component" value="Unassembled WGS sequence"/>
</dbReference>
<organism evidence="1 2">
    <name type="scientific">Trifolium pratense</name>
    <name type="common">Red clover</name>
    <dbReference type="NCBI Taxonomy" id="57577"/>
    <lineage>
        <taxon>Eukaryota</taxon>
        <taxon>Viridiplantae</taxon>
        <taxon>Streptophyta</taxon>
        <taxon>Embryophyta</taxon>
        <taxon>Tracheophyta</taxon>
        <taxon>Spermatophyta</taxon>
        <taxon>Magnoliopsida</taxon>
        <taxon>eudicotyledons</taxon>
        <taxon>Gunneridae</taxon>
        <taxon>Pentapetalae</taxon>
        <taxon>rosids</taxon>
        <taxon>fabids</taxon>
        <taxon>Fabales</taxon>
        <taxon>Fabaceae</taxon>
        <taxon>Papilionoideae</taxon>
        <taxon>50 kb inversion clade</taxon>
        <taxon>NPAAA clade</taxon>
        <taxon>Hologalegina</taxon>
        <taxon>IRL clade</taxon>
        <taxon>Trifolieae</taxon>
        <taxon>Trifolium</taxon>
    </lineage>
</organism>
<evidence type="ECO:0000313" key="2">
    <source>
        <dbReference type="Proteomes" id="UP000236291"/>
    </source>
</evidence>
<evidence type="ECO:0000313" key="1">
    <source>
        <dbReference type="EMBL" id="PNX71146.1"/>
    </source>
</evidence>
<dbReference type="EMBL" id="ASHM01022941">
    <property type="protein sequence ID" value="PNX71146.1"/>
    <property type="molecule type" value="Genomic_DNA"/>
</dbReference>
<protein>
    <submittedName>
        <fullName evidence="1">Uncharacterized protein</fullName>
    </submittedName>
</protein>
<name>A0A2K3KXZ0_TRIPR</name>
<comment type="caution">
    <text evidence="1">The sequence shown here is derived from an EMBL/GenBank/DDBJ whole genome shotgun (WGS) entry which is preliminary data.</text>
</comment>
<reference evidence="1 2" key="2">
    <citation type="journal article" date="2017" name="Front. Plant Sci.">
        <title>Gene Classification and Mining of Molecular Markers Useful in Red Clover (Trifolium pratense) Breeding.</title>
        <authorList>
            <person name="Istvanek J."/>
            <person name="Dluhosova J."/>
            <person name="Dluhos P."/>
            <person name="Patkova L."/>
            <person name="Nedelnik J."/>
            <person name="Repkova J."/>
        </authorList>
    </citation>
    <scope>NUCLEOTIDE SEQUENCE [LARGE SCALE GENOMIC DNA]</scope>
    <source>
        <strain evidence="2">cv. Tatra</strain>
        <tissue evidence="1">Young leaves</tissue>
    </source>
</reference>
<reference evidence="1 2" key="1">
    <citation type="journal article" date="2014" name="Am. J. Bot.">
        <title>Genome assembly and annotation for red clover (Trifolium pratense; Fabaceae).</title>
        <authorList>
            <person name="Istvanek J."/>
            <person name="Jaros M."/>
            <person name="Krenek A."/>
            <person name="Repkova J."/>
        </authorList>
    </citation>
    <scope>NUCLEOTIDE SEQUENCE [LARGE SCALE GENOMIC DNA]</scope>
    <source>
        <strain evidence="2">cv. Tatra</strain>
        <tissue evidence="1">Young leaves</tissue>
    </source>
</reference>